<evidence type="ECO:0000259" key="2">
    <source>
        <dbReference type="PROSITE" id="PS50076"/>
    </source>
</evidence>
<dbReference type="InterPro" id="IPR001623">
    <property type="entry name" value="DnaJ_domain"/>
</dbReference>
<dbReference type="GO" id="GO:0005789">
    <property type="term" value="C:endoplasmic reticulum membrane"/>
    <property type="evidence" value="ECO:0007669"/>
    <property type="project" value="TreeGrafter"/>
</dbReference>
<comment type="caution">
    <text evidence="3">The sequence shown here is derived from an EMBL/GenBank/DDBJ whole genome shotgun (WGS) entry which is preliminary data.</text>
</comment>
<dbReference type="GO" id="GO:0030544">
    <property type="term" value="F:Hsp70 protein binding"/>
    <property type="evidence" value="ECO:0007669"/>
    <property type="project" value="TreeGrafter"/>
</dbReference>
<feature type="region of interest" description="Disordered" evidence="1">
    <location>
        <begin position="1"/>
        <end position="32"/>
    </location>
</feature>
<evidence type="ECO:0000313" key="4">
    <source>
        <dbReference type="Proteomes" id="UP001356427"/>
    </source>
</evidence>
<sequence>MNGDGSVVRHRSHGDEARSSPGDSATYSSKPYTSDQLDAVKKIKSCKDYYEIPGVEKDVGEEDLKKSHRKLALKFHPDLKIRLQEPQRHFKPLAMQMLC</sequence>
<dbReference type="CDD" id="cd06257">
    <property type="entry name" value="DnaJ"/>
    <property type="match status" value="1"/>
</dbReference>
<dbReference type="Proteomes" id="UP001356427">
    <property type="component" value="Unassembled WGS sequence"/>
</dbReference>
<evidence type="ECO:0000256" key="1">
    <source>
        <dbReference type="SAM" id="MobiDB-lite"/>
    </source>
</evidence>
<dbReference type="EMBL" id="JAGTTL010000036">
    <property type="protein sequence ID" value="KAK6293783.1"/>
    <property type="molecule type" value="Genomic_DNA"/>
</dbReference>
<dbReference type="PANTHER" id="PTHR43908:SF8">
    <property type="entry name" value="DNAJ HOMOLOG SUBFAMILY B MEMBER 12"/>
    <property type="match status" value="1"/>
</dbReference>
<dbReference type="InterPro" id="IPR036869">
    <property type="entry name" value="J_dom_sf"/>
</dbReference>
<dbReference type="Gene3D" id="1.10.287.110">
    <property type="entry name" value="DnaJ domain"/>
    <property type="match status" value="1"/>
</dbReference>
<name>A0AAN8KLM2_9TELE</name>
<dbReference type="PANTHER" id="PTHR43908">
    <property type="entry name" value="AT29763P-RELATED"/>
    <property type="match status" value="1"/>
</dbReference>
<dbReference type="GO" id="GO:0071218">
    <property type="term" value="P:cellular response to misfolded protein"/>
    <property type="evidence" value="ECO:0007669"/>
    <property type="project" value="TreeGrafter"/>
</dbReference>
<reference evidence="3 4" key="1">
    <citation type="submission" date="2021-04" db="EMBL/GenBank/DDBJ databases">
        <authorList>
            <person name="De Guttry C."/>
            <person name="Zahm M."/>
            <person name="Klopp C."/>
            <person name="Cabau C."/>
            <person name="Louis A."/>
            <person name="Berthelot C."/>
            <person name="Parey E."/>
            <person name="Roest Crollius H."/>
            <person name="Montfort J."/>
            <person name="Robinson-Rechavi M."/>
            <person name="Bucao C."/>
            <person name="Bouchez O."/>
            <person name="Gislard M."/>
            <person name="Lluch J."/>
            <person name="Milhes M."/>
            <person name="Lampietro C."/>
            <person name="Lopez Roques C."/>
            <person name="Donnadieu C."/>
            <person name="Braasch I."/>
            <person name="Desvignes T."/>
            <person name="Postlethwait J."/>
            <person name="Bobe J."/>
            <person name="Wedekind C."/>
            <person name="Guiguen Y."/>
        </authorList>
    </citation>
    <scope>NUCLEOTIDE SEQUENCE [LARGE SCALE GENOMIC DNA]</scope>
    <source>
        <strain evidence="3">Cs_M1</strain>
        <tissue evidence="3">Blood</tissue>
    </source>
</reference>
<proteinExistence type="predicted"/>
<dbReference type="PRINTS" id="PR00625">
    <property type="entry name" value="JDOMAIN"/>
</dbReference>
<dbReference type="Pfam" id="PF00226">
    <property type="entry name" value="DnaJ"/>
    <property type="match status" value="1"/>
</dbReference>
<evidence type="ECO:0000313" key="3">
    <source>
        <dbReference type="EMBL" id="KAK6293783.1"/>
    </source>
</evidence>
<gene>
    <name evidence="3" type="ORF">J4Q44_G00361090</name>
</gene>
<keyword evidence="4" id="KW-1185">Reference proteome</keyword>
<feature type="domain" description="J" evidence="2">
    <location>
        <begin position="48"/>
        <end position="99"/>
    </location>
</feature>
<dbReference type="PROSITE" id="PS50076">
    <property type="entry name" value="DNAJ_2"/>
    <property type="match status" value="1"/>
</dbReference>
<organism evidence="3 4">
    <name type="scientific">Coregonus suidteri</name>
    <dbReference type="NCBI Taxonomy" id="861788"/>
    <lineage>
        <taxon>Eukaryota</taxon>
        <taxon>Metazoa</taxon>
        <taxon>Chordata</taxon>
        <taxon>Craniata</taxon>
        <taxon>Vertebrata</taxon>
        <taxon>Euteleostomi</taxon>
        <taxon>Actinopterygii</taxon>
        <taxon>Neopterygii</taxon>
        <taxon>Teleostei</taxon>
        <taxon>Protacanthopterygii</taxon>
        <taxon>Salmoniformes</taxon>
        <taxon>Salmonidae</taxon>
        <taxon>Coregoninae</taxon>
        <taxon>Coregonus</taxon>
    </lineage>
</organism>
<dbReference type="AlphaFoldDB" id="A0AAN8KLM2"/>
<dbReference type="SUPFAM" id="SSF46565">
    <property type="entry name" value="Chaperone J-domain"/>
    <property type="match status" value="1"/>
</dbReference>
<feature type="compositionally biased region" description="Polar residues" evidence="1">
    <location>
        <begin position="21"/>
        <end position="32"/>
    </location>
</feature>
<dbReference type="InterPro" id="IPR051100">
    <property type="entry name" value="DnaJ_subfamily_B/C"/>
</dbReference>
<protein>
    <recommendedName>
        <fullName evidence="2">J domain-containing protein</fullName>
    </recommendedName>
</protein>
<accession>A0AAN8KLM2</accession>